<dbReference type="InterPro" id="IPR007627">
    <property type="entry name" value="RNA_pol_sigma70_r2"/>
</dbReference>
<dbReference type="PATRIC" id="fig|1212489.4.peg.72"/>
<dbReference type="Gene3D" id="1.10.1740.10">
    <property type="match status" value="1"/>
</dbReference>
<comment type="caution">
    <text evidence="7">The sequence shown here is derived from an EMBL/GenBank/DDBJ whole genome shotgun (WGS) entry which is preliminary data.</text>
</comment>
<protein>
    <submittedName>
        <fullName evidence="7">Sigma factor RpoE (Sigma 24)</fullName>
    </submittedName>
</protein>
<dbReference type="AlphaFoldDB" id="A0A0W0TDR3"/>
<dbReference type="Pfam" id="PF08281">
    <property type="entry name" value="Sigma70_r4_2"/>
    <property type="match status" value="1"/>
</dbReference>
<dbReference type="InterPro" id="IPR013249">
    <property type="entry name" value="RNA_pol_sigma70_r4_t2"/>
</dbReference>
<dbReference type="InterPro" id="IPR039425">
    <property type="entry name" value="RNA_pol_sigma-70-like"/>
</dbReference>
<dbReference type="InterPro" id="IPR036388">
    <property type="entry name" value="WH-like_DNA-bd_sf"/>
</dbReference>
<proteinExistence type="inferred from homology"/>
<evidence type="ECO:0000256" key="1">
    <source>
        <dbReference type="ARBA" id="ARBA00010641"/>
    </source>
</evidence>
<dbReference type="Gene3D" id="1.10.10.10">
    <property type="entry name" value="Winged helix-like DNA-binding domain superfamily/Winged helix DNA-binding domain"/>
    <property type="match status" value="1"/>
</dbReference>
<gene>
    <name evidence="7" type="primary">rpoE</name>
    <name evidence="7" type="ORF">Ldro_0071</name>
</gene>
<sequence length="185" mass="21513">MEDLEHLKEEQLVDLALNGEGPAINRLISCYQTKIFLQIRAQVADHSIAHDLLQEINIKVFRYLPQFKGHSSFETWLYRITQNTIKNYYRVIKFEFDNAPTQKMLETINENNTPESNLIGLQLGQSIDKIFTSMPNKLQHCFNLYAIDGLSYEDIAKHLNCPLGTVRSRIHRVRSILIEKLNQPL</sequence>
<organism evidence="7 8">
    <name type="scientific">Legionella drozanskii LLAP-1</name>
    <dbReference type="NCBI Taxonomy" id="1212489"/>
    <lineage>
        <taxon>Bacteria</taxon>
        <taxon>Pseudomonadati</taxon>
        <taxon>Pseudomonadota</taxon>
        <taxon>Gammaproteobacteria</taxon>
        <taxon>Legionellales</taxon>
        <taxon>Legionellaceae</taxon>
        <taxon>Legionella</taxon>
    </lineage>
</organism>
<evidence type="ECO:0000256" key="3">
    <source>
        <dbReference type="ARBA" id="ARBA00023082"/>
    </source>
</evidence>
<evidence type="ECO:0000256" key="2">
    <source>
        <dbReference type="ARBA" id="ARBA00023015"/>
    </source>
</evidence>
<name>A0A0W0TDR3_9GAMM</name>
<keyword evidence="8" id="KW-1185">Reference proteome</keyword>
<dbReference type="EMBL" id="LNXY01000001">
    <property type="protein sequence ID" value="KTC93721.1"/>
    <property type="molecule type" value="Genomic_DNA"/>
</dbReference>
<dbReference type="STRING" id="1212489.Ldro_0071"/>
<dbReference type="InterPro" id="IPR014284">
    <property type="entry name" value="RNA_pol_sigma-70_dom"/>
</dbReference>
<dbReference type="CDD" id="cd06171">
    <property type="entry name" value="Sigma70_r4"/>
    <property type="match status" value="1"/>
</dbReference>
<feature type="domain" description="RNA polymerase sigma factor 70 region 4 type 2" evidence="6">
    <location>
        <begin position="126"/>
        <end position="175"/>
    </location>
</feature>
<dbReference type="NCBIfam" id="TIGR02937">
    <property type="entry name" value="sigma70-ECF"/>
    <property type="match status" value="1"/>
</dbReference>
<keyword evidence="3" id="KW-0731">Sigma factor</keyword>
<evidence type="ECO:0000259" key="5">
    <source>
        <dbReference type="Pfam" id="PF04542"/>
    </source>
</evidence>
<evidence type="ECO:0000259" key="6">
    <source>
        <dbReference type="Pfam" id="PF08281"/>
    </source>
</evidence>
<dbReference type="InterPro" id="IPR013325">
    <property type="entry name" value="RNA_pol_sigma_r2"/>
</dbReference>
<dbReference type="GO" id="GO:0003677">
    <property type="term" value="F:DNA binding"/>
    <property type="evidence" value="ECO:0007669"/>
    <property type="project" value="InterPro"/>
</dbReference>
<dbReference type="PANTHER" id="PTHR43133:SF53">
    <property type="entry name" value="ECF RNA POLYMERASE SIGMA-E FACTOR"/>
    <property type="match status" value="1"/>
</dbReference>
<dbReference type="GO" id="GO:0006352">
    <property type="term" value="P:DNA-templated transcription initiation"/>
    <property type="evidence" value="ECO:0007669"/>
    <property type="project" value="InterPro"/>
</dbReference>
<dbReference type="InterPro" id="IPR013324">
    <property type="entry name" value="RNA_pol_sigma_r3/r4-like"/>
</dbReference>
<evidence type="ECO:0000313" key="8">
    <source>
        <dbReference type="Proteomes" id="UP000054736"/>
    </source>
</evidence>
<comment type="similarity">
    <text evidence="1">Belongs to the sigma-70 factor family. ECF subfamily.</text>
</comment>
<keyword evidence="2" id="KW-0805">Transcription regulation</keyword>
<dbReference type="Pfam" id="PF04542">
    <property type="entry name" value="Sigma70_r2"/>
    <property type="match status" value="1"/>
</dbReference>
<dbReference type="RefSeq" id="WP_058494438.1">
    <property type="nucleotide sequence ID" value="NZ_CAAAIU010000006.1"/>
</dbReference>
<reference evidence="7 8" key="1">
    <citation type="submission" date="2015-11" db="EMBL/GenBank/DDBJ databases">
        <title>Genomic analysis of 38 Legionella species identifies large and diverse effector repertoires.</title>
        <authorList>
            <person name="Burstein D."/>
            <person name="Amaro F."/>
            <person name="Zusman T."/>
            <person name="Lifshitz Z."/>
            <person name="Cohen O."/>
            <person name="Gilbert J.A."/>
            <person name="Pupko T."/>
            <person name="Shuman H.A."/>
            <person name="Segal G."/>
        </authorList>
    </citation>
    <scope>NUCLEOTIDE SEQUENCE [LARGE SCALE GENOMIC DNA]</scope>
    <source>
        <strain evidence="7 8">ATCC 700990</strain>
    </source>
</reference>
<dbReference type="OrthoDB" id="9780326at2"/>
<dbReference type="Proteomes" id="UP000054736">
    <property type="component" value="Unassembled WGS sequence"/>
</dbReference>
<dbReference type="PANTHER" id="PTHR43133">
    <property type="entry name" value="RNA POLYMERASE ECF-TYPE SIGMA FACTO"/>
    <property type="match status" value="1"/>
</dbReference>
<evidence type="ECO:0000313" key="7">
    <source>
        <dbReference type="EMBL" id="KTC93721.1"/>
    </source>
</evidence>
<dbReference type="SUPFAM" id="SSF88946">
    <property type="entry name" value="Sigma2 domain of RNA polymerase sigma factors"/>
    <property type="match status" value="1"/>
</dbReference>
<evidence type="ECO:0000256" key="4">
    <source>
        <dbReference type="ARBA" id="ARBA00023163"/>
    </source>
</evidence>
<accession>A0A0W0TDR3</accession>
<feature type="domain" description="RNA polymerase sigma-70 region 2" evidence="5">
    <location>
        <begin position="29"/>
        <end position="90"/>
    </location>
</feature>
<dbReference type="GO" id="GO:0016987">
    <property type="term" value="F:sigma factor activity"/>
    <property type="evidence" value="ECO:0007669"/>
    <property type="project" value="UniProtKB-KW"/>
</dbReference>
<keyword evidence="4" id="KW-0804">Transcription</keyword>
<dbReference type="SUPFAM" id="SSF88659">
    <property type="entry name" value="Sigma3 and sigma4 domains of RNA polymerase sigma factors"/>
    <property type="match status" value="1"/>
</dbReference>